<proteinExistence type="predicted"/>
<name>A0A8J4XT55_CHIOP</name>
<evidence type="ECO:0000313" key="2">
    <source>
        <dbReference type="EMBL" id="KAG0714233.1"/>
    </source>
</evidence>
<protein>
    <submittedName>
        <fullName evidence="2">Uncharacterized protein</fullName>
    </submittedName>
</protein>
<reference evidence="2" key="1">
    <citation type="submission" date="2020-07" db="EMBL/GenBank/DDBJ databases">
        <title>The High-quality genome of the commercially important snow crab, Chionoecetes opilio.</title>
        <authorList>
            <person name="Jeong J.-H."/>
            <person name="Ryu S."/>
        </authorList>
    </citation>
    <scope>NUCLEOTIDE SEQUENCE</scope>
    <source>
        <strain evidence="2">MADBK_172401_WGS</strain>
        <tissue evidence="2">Digestive gland</tissue>
    </source>
</reference>
<dbReference type="EMBL" id="JACEEZ010020705">
    <property type="protein sequence ID" value="KAG0714233.1"/>
    <property type="molecule type" value="Genomic_DNA"/>
</dbReference>
<feature type="compositionally biased region" description="Basic residues" evidence="1">
    <location>
        <begin position="149"/>
        <end position="159"/>
    </location>
</feature>
<feature type="region of interest" description="Disordered" evidence="1">
    <location>
        <begin position="116"/>
        <end position="209"/>
    </location>
</feature>
<sequence length="302" mass="32572">MTLRVRGCRGGQPCPSEPAQLPLPTLRPSAAASIASHACHPQSDSFLAVAATSYTRLRRTSSYSRAGSSSLGPVLPSSHLLDQLASQARTARVTIAATPSSAGDPDTLAVPRMRMSSRSLREGSALPGPGGSSSTWSRKGKQSSLPPKRPGRFSSRRNRCNTGSTLAPPAFNRPARPSSSGHPPPAPRPRAQVSVASPTCRAAARRQPVKPRVRRCARLGPLAPPAAKTNMWYSTPPPPNHRTHTFIFTASHICLNHTFQQMLILIICRTSFLHYVHITCPIQQPARTPVLVLLYFTKQHSL</sequence>
<evidence type="ECO:0000256" key="1">
    <source>
        <dbReference type="SAM" id="MobiDB-lite"/>
    </source>
</evidence>
<gene>
    <name evidence="2" type="ORF">GWK47_001647</name>
</gene>
<organism evidence="2 3">
    <name type="scientific">Chionoecetes opilio</name>
    <name type="common">Atlantic snow crab</name>
    <name type="synonym">Cancer opilio</name>
    <dbReference type="NCBI Taxonomy" id="41210"/>
    <lineage>
        <taxon>Eukaryota</taxon>
        <taxon>Metazoa</taxon>
        <taxon>Ecdysozoa</taxon>
        <taxon>Arthropoda</taxon>
        <taxon>Crustacea</taxon>
        <taxon>Multicrustacea</taxon>
        <taxon>Malacostraca</taxon>
        <taxon>Eumalacostraca</taxon>
        <taxon>Eucarida</taxon>
        <taxon>Decapoda</taxon>
        <taxon>Pleocyemata</taxon>
        <taxon>Brachyura</taxon>
        <taxon>Eubrachyura</taxon>
        <taxon>Majoidea</taxon>
        <taxon>Majidae</taxon>
        <taxon>Chionoecetes</taxon>
    </lineage>
</organism>
<evidence type="ECO:0000313" key="3">
    <source>
        <dbReference type="Proteomes" id="UP000770661"/>
    </source>
</evidence>
<keyword evidence="3" id="KW-1185">Reference proteome</keyword>
<dbReference type="AlphaFoldDB" id="A0A8J4XT55"/>
<comment type="caution">
    <text evidence="2">The sequence shown here is derived from an EMBL/GenBank/DDBJ whole genome shotgun (WGS) entry which is preliminary data.</text>
</comment>
<dbReference type="Proteomes" id="UP000770661">
    <property type="component" value="Unassembled WGS sequence"/>
</dbReference>
<accession>A0A8J4XT55</accession>